<dbReference type="SMART" id="SM00741">
    <property type="entry name" value="SapB"/>
    <property type="match status" value="9"/>
</dbReference>
<organism evidence="10 11">
    <name type="scientific">Crassostrea virginica</name>
    <name type="common">Eastern oyster</name>
    <dbReference type="NCBI Taxonomy" id="6565"/>
    <lineage>
        <taxon>Eukaryota</taxon>
        <taxon>Metazoa</taxon>
        <taxon>Spiralia</taxon>
        <taxon>Lophotrochozoa</taxon>
        <taxon>Mollusca</taxon>
        <taxon>Bivalvia</taxon>
        <taxon>Autobranchia</taxon>
        <taxon>Pteriomorphia</taxon>
        <taxon>Ostreida</taxon>
        <taxon>Ostreoidea</taxon>
        <taxon>Ostreidae</taxon>
        <taxon>Crassostrea</taxon>
    </lineage>
</organism>
<dbReference type="Pfam" id="PF03489">
    <property type="entry name" value="SapB_2"/>
    <property type="match status" value="7"/>
</dbReference>
<feature type="domain" description="Saposin B-type" evidence="8">
    <location>
        <begin position="465"/>
        <end position="546"/>
    </location>
</feature>
<dbReference type="PANTHER" id="PTHR11480">
    <property type="entry name" value="SAPOSIN-RELATED"/>
    <property type="match status" value="1"/>
</dbReference>
<accession>A0A8B8CUZ8</accession>
<dbReference type="GO" id="GO:0005576">
    <property type="term" value="C:extracellular region"/>
    <property type="evidence" value="ECO:0007669"/>
    <property type="project" value="UniProtKB-SubCell"/>
</dbReference>
<evidence type="ECO:0000256" key="4">
    <source>
        <dbReference type="ARBA" id="ARBA00022737"/>
    </source>
</evidence>
<dbReference type="AlphaFoldDB" id="A0A8B8CUZ8"/>
<feature type="domain" description="Saposin B-type" evidence="8">
    <location>
        <begin position="161"/>
        <end position="242"/>
    </location>
</feature>
<dbReference type="PROSITE" id="PS50015">
    <property type="entry name" value="SAP_B"/>
    <property type="match status" value="9"/>
</dbReference>
<reference evidence="11" key="1">
    <citation type="submission" date="2025-08" db="UniProtKB">
        <authorList>
            <consortium name="RefSeq"/>
        </authorList>
    </citation>
    <scope>IDENTIFICATION</scope>
    <source>
        <tissue evidence="11">Whole sample</tissue>
    </source>
</reference>
<dbReference type="InterPro" id="IPR007856">
    <property type="entry name" value="SapB_1"/>
</dbReference>
<dbReference type="Proteomes" id="UP000694844">
    <property type="component" value="Chromosome 2"/>
</dbReference>
<proteinExistence type="predicted"/>
<dbReference type="Pfam" id="PF02199">
    <property type="entry name" value="SapA"/>
    <property type="match status" value="2"/>
</dbReference>
<dbReference type="Gene3D" id="1.10.225.10">
    <property type="entry name" value="Saposin-like"/>
    <property type="match status" value="9"/>
</dbReference>
<dbReference type="GO" id="GO:0016020">
    <property type="term" value="C:membrane"/>
    <property type="evidence" value="ECO:0007669"/>
    <property type="project" value="GOC"/>
</dbReference>
<dbReference type="OrthoDB" id="69496at2759"/>
<evidence type="ECO:0000256" key="6">
    <source>
        <dbReference type="ARBA" id="ARBA00023180"/>
    </source>
</evidence>
<keyword evidence="10" id="KW-1185">Reference proteome</keyword>
<keyword evidence="4" id="KW-0677">Repeat</keyword>
<comment type="subcellular location">
    <subcellularLocation>
        <location evidence="1">Secreted</location>
    </subcellularLocation>
</comment>
<evidence type="ECO:0000256" key="7">
    <source>
        <dbReference type="SAM" id="SignalP"/>
    </source>
</evidence>
<protein>
    <submittedName>
        <fullName evidence="11">Prosaposin-like</fullName>
    </submittedName>
</protein>
<evidence type="ECO:0000256" key="1">
    <source>
        <dbReference type="ARBA" id="ARBA00004613"/>
    </source>
</evidence>
<feature type="domain" description="Saposin A-type" evidence="9">
    <location>
        <begin position="966"/>
        <end position="1004"/>
    </location>
</feature>
<feature type="domain" description="Saposin A-type" evidence="9">
    <location>
        <begin position="18"/>
        <end position="58"/>
    </location>
</feature>
<dbReference type="Pfam" id="PF05184">
    <property type="entry name" value="SapB_1"/>
    <property type="match status" value="6"/>
</dbReference>
<dbReference type="InterPro" id="IPR008373">
    <property type="entry name" value="Saposin"/>
</dbReference>
<evidence type="ECO:0000313" key="10">
    <source>
        <dbReference type="Proteomes" id="UP000694844"/>
    </source>
</evidence>
<evidence type="ECO:0000313" key="11">
    <source>
        <dbReference type="RefSeq" id="XP_022319054.1"/>
    </source>
</evidence>
<feature type="signal peptide" evidence="7">
    <location>
        <begin position="1"/>
        <end position="16"/>
    </location>
</feature>
<feature type="domain" description="Saposin B-type" evidence="8">
    <location>
        <begin position="855"/>
        <end position="936"/>
    </location>
</feature>
<dbReference type="RefSeq" id="XP_022319054.1">
    <property type="nucleotide sequence ID" value="XM_022463346.1"/>
</dbReference>
<feature type="domain" description="Saposin B-type" evidence="8">
    <location>
        <begin position="373"/>
        <end position="454"/>
    </location>
</feature>
<dbReference type="SMART" id="SM00162">
    <property type="entry name" value="SAPA"/>
    <property type="match status" value="2"/>
</dbReference>
<keyword evidence="6" id="KW-0325">Glycoprotein</keyword>
<evidence type="ECO:0000256" key="3">
    <source>
        <dbReference type="ARBA" id="ARBA00022729"/>
    </source>
</evidence>
<feature type="domain" description="Saposin B-type" evidence="8">
    <location>
        <begin position="267"/>
        <end position="348"/>
    </location>
</feature>
<gene>
    <name evidence="11" type="primary">LOC111121876</name>
</gene>
<evidence type="ECO:0000256" key="5">
    <source>
        <dbReference type="ARBA" id="ARBA00023157"/>
    </source>
</evidence>
<dbReference type="GO" id="GO:0005764">
    <property type="term" value="C:lysosome"/>
    <property type="evidence" value="ECO:0007669"/>
    <property type="project" value="InterPro"/>
</dbReference>
<dbReference type="InterPro" id="IPR051428">
    <property type="entry name" value="Sphingo_Act-Surfact_Prot"/>
</dbReference>
<evidence type="ECO:0000259" key="8">
    <source>
        <dbReference type="PROSITE" id="PS50015"/>
    </source>
</evidence>
<feature type="domain" description="Saposin B-type" evidence="8">
    <location>
        <begin position="663"/>
        <end position="744"/>
    </location>
</feature>
<evidence type="ECO:0000259" key="9">
    <source>
        <dbReference type="PROSITE" id="PS51110"/>
    </source>
</evidence>
<keyword evidence="5" id="KW-1015">Disulfide bond</keyword>
<feature type="domain" description="Saposin B-type" evidence="8">
    <location>
        <begin position="575"/>
        <end position="656"/>
    </location>
</feature>
<dbReference type="GeneID" id="111121876"/>
<dbReference type="PANTHER" id="PTHR11480:SF3">
    <property type="entry name" value="BCDNA.GH08312"/>
    <property type="match status" value="1"/>
</dbReference>
<dbReference type="PROSITE" id="PS51110">
    <property type="entry name" value="SAP_A"/>
    <property type="match status" value="2"/>
</dbReference>
<name>A0A8B8CUZ8_CRAVI</name>
<dbReference type="InterPro" id="IPR003119">
    <property type="entry name" value="SAP_A"/>
</dbReference>
<dbReference type="InterPro" id="IPR008139">
    <property type="entry name" value="SaposinB_dom"/>
</dbReference>
<dbReference type="GO" id="GO:0006665">
    <property type="term" value="P:sphingolipid metabolic process"/>
    <property type="evidence" value="ECO:0007669"/>
    <property type="project" value="InterPro"/>
</dbReference>
<evidence type="ECO:0000256" key="2">
    <source>
        <dbReference type="ARBA" id="ARBA00022525"/>
    </source>
</evidence>
<dbReference type="PRINTS" id="PR01797">
    <property type="entry name" value="SAPOSIN"/>
</dbReference>
<dbReference type="InterPro" id="IPR011001">
    <property type="entry name" value="Saposin-like"/>
</dbReference>
<dbReference type="SUPFAM" id="SSF47862">
    <property type="entry name" value="Saposin"/>
    <property type="match status" value="9"/>
</dbReference>
<keyword evidence="2" id="KW-0964">Secreted</keyword>
<keyword evidence="3 7" id="KW-0732">Signal</keyword>
<dbReference type="FunFam" id="1.10.225.10:FF:000002">
    <property type="entry name" value="prosaposin isoform X2"/>
    <property type="match status" value="5"/>
</dbReference>
<feature type="domain" description="Saposin B-type" evidence="8">
    <location>
        <begin position="751"/>
        <end position="832"/>
    </location>
</feature>
<dbReference type="KEGG" id="cvn:111121876"/>
<dbReference type="PROSITE" id="PS51257">
    <property type="entry name" value="PROKAR_LIPOPROTEIN"/>
    <property type="match status" value="1"/>
</dbReference>
<feature type="domain" description="Saposin B-type" evidence="8">
    <location>
        <begin position="63"/>
        <end position="144"/>
    </location>
</feature>
<feature type="chain" id="PRO_5034512220" evidence="7">
    <location>
        <begin position="17"/>
        <end position="1004"/>
    </location>
</feature>
<sequence length="1004" mass="111637">MRIVVLLISFVGLASCSPLLGSKECSWGPSYWCSHAKNAKACGAMQHCMDTVWSKQIIPKDSQPASCDLCKKVVKETRSLMKRNLRDQKIVEFFHMGCQFLPDENLKKECSYLATESKLLIKLLKSDISDEQLCGAVKQCTGFEDKTHQYPTEVPKVSSKVTKICKDCVAFFGDIKEMIQDNSTVEQIKDLLKNVVCTQFPSEEGLCDFIVDEMVAQLLQTLGGEVDPQVFCNMMGFCTGTNLHKALLTRIQFRTELKKMNKGKIGGAEECELCKKVMTEVRNMDRDPTTQGKIKTYIKTELCEKLGTIADQCKTAVDEYGDVLFELIANELDPTTVCAMLGFCKTADYVAAKPILPGLQVKTKAEGQVKPKAGELCDLCQMVINELDTMIFKNATAQEVEQALNSLCKRLPAQYSDVCSDFVKQYAPAILDLIGQELDPLTVCTILKLCTSDSKKIVVQKPVESTTECALCELVMKEVDSILQGSQVKDEIENALKSVCSRLTSAEIVKECDSFVMQYTEMLIELLVKMPPKEVCSTLGLCTGVSQSPAKQQLHHVQLMSTKHNGISHLQSVDASVECVLCEYVMSELDNILKDNNSKEAIENALKMVCSKLPSTISQECSDFVNQYADLVINLLIQEGDPKKVCTALSLCQASRKAKKVDASVECVLCEYVMSELDNILKDNRSKEAIENALKMVCSKLPSTISQECSDFVNQYADLVIDLLIQEGDPKKVCTALSLCQASKKAKKVDASVECVLCEYVMSELENILKDNRSKEAIENALKMVCSKLPSTISQECSDFVNQYADLVINLLIQEGDPKKVCTALNLCSSSHLKALKNFIRFLPIPGQVAGVQLGDMKCEVCELILNYLDEALKENKTVQAVEALLDRVCDILPTTFKEECETVVAQYGPVIAQLIAQLVDPKQICEEIKLCTAKYAPLKQSPVRHMMKSKLANKDTKLYFKSKPDLLGKKECTFGPSYWCASKENAKKCQAEEHCRTKVWNRN</sequence>
<dbReference type="InterPro" id="IPR008138">
    <property type="entry name" value="SapB_2"/>
</dbReference>